<name>A0AAV7UQQ4_PLEWA</name>
<gene>
    <name evidence="2" type="ORF">NDU88_000043</name>
</gene>
<dbReference type="Proteomes" id="UP001066276">
    <property type="component" value="Chromosome 2_2"/>
</dbReference>
<dbReference type="EMBL" id="JANPWB010000004">
    <property type="protein sequence ID" value="KAJ1190721.1"/>
    <property type="molecule type" value="Genomic_DNA"/>
</dbReference>
<evidence type="ECO:0000256" key="1">
    <source>
        <dbReference type="SAM" id="Coils"/>
    </source>
</evidence>
<accession>A0AAV7UQQ4</accession>
<evidence type="ECO:0000313" key="2">
    <source>
        <dbReference type="EMBL" id="KAJ1190721.1"/>
    </source>
</evidence>
<protein>
    <submittedName>
        <fullName evidence="2">Uncharacterized protein</fullName>
    </submittedName>
</protein>
<dbReference type="InterPro" id="IPR004244">
    <property type="entry name" value="Transposase_22"/>
</dbReference>
<comment type="caution">
    <text evidence="2">The sequence shown here is derived from an EMBL/GenBank/DDBJ whole genome shotgun (WGS) entry which is preliminary data.</text>
</comment>
<keyword evidence="3" id="KW-1185">Reference proteome</keyword>
<dbReference type="AlphaFoldDB" id="A0AAV7UQQ4"/>
<sequence length="271" mass="30121">MLPSPVATTPGCTTIDNLGSVSDPVFSKAGAAKDLNPATSSFSCDITFNPPCTSSVEDWMRQIFVELRAIKLSQEEAHKETKDQLSQLNTHLTHLSARLSLVEKRVSDLEDLGNQSGSTIPQIQSELEELQMKLEDLENRSQCLNLRFTGIPEAAKIVSDLIRNTILPETAKTDLDLSIMRAHWVLFVRLINPKYLCNILVHFGDSKIKEQILSQTIKKRIFKSGDLFSFRVFSDMSASAAKRRCDFVGLIDDFKQLGAPAGIVQLAKLKV</sequence>
<dbReference type="Gene3D" id="3.30.70.1820">
    <property type="entry name" value="L1 transposable element, RRM domain"/>
    <property type="match status" value="1"/>
</dbReference>
<evidence type="ECO:0000313" key="3">
    <source>
        <dbReference type="Proteomes" id="UP001066276"/>
    </source>
</evidence>
<feature type="coiled-coil region" evidence="1">
    <location>
        <begin position="120"/>
        <end position="147"/>
    </location>
</feature>
<dbReference type="PANTHER" id="PTHR11505">
    <property type="entry name" value="L1 TRANSPOSABLE ELEMENT-RELATED"/>
    <property type="match status" value="1"/>
</dbReference>
<keyword evidence="1" id="KW-0175">Coiled coil</keyword>
<organism evidence="2 3">
    <name type="scientific">Pleurodeles waltl</name>
    <name type="common">Iberian ribbed newt</name>
    <dbReference type="NCBI Taxonomy" id="8319"/>
    <lineage>
        <taxon>Eukaryota</taxon>
        <taxon>Metazoa</taxon>
        <taxon>Chordata</taxon>
        <taxon>Craniata</taxon>
        <taxon>Vertebrata</taxon>
        <taxon>Euteleostomi</taxon>
        <taxon>Amphibia</taxon>
        <taxon>Batrachia</taxon>
        <taxon>Caudata</taxon>
        <taxon>Salamandroidea</taxon>
        <taxon>Salamandridae</taxon>
        <taxon>Pleurodelinae</taxon>
        <taxon>Pleurodeles</taxon>
    </lineage>
</organism>
<reference evidence="2" key="1">
    <citation type="journal article" date="2022" name="bioRxiv">
        <title>Sequencing and chromosome-scale assembly of the giantPleurodeles waltlgenome.</title>
        <authorList>
            <person name="Brown T."/>
            <person name="Elewa A."/>
            <person name="Iarovenko S."/>
            <person name="Subramanian E."/>
            <person name="Araus A.J."/>
            <person name="Petzold A."/>
            <person name="Susuki M."/>
            <person name="Suzuki K.-i.T."/>
            <person name="Hayashi T."/>
            <person name="Toyoda A."/>
            <person name="Oliveira C."/>
            <person name="Osipova E."/>
            <person name="Leigh N.D."/>
            <person name="Simon A."/>
            <person name="Yun M.H."/>
        </authorList>
    </citation>
    <scope>NUCLEOTIDE SEQUENCE</scope>
    <source>
        <strain evidence="2">20211129_DDA</strain>
        <tissue evidence="2">Liver</tissue>
    </source>
</reference>
<proteinExistence type="predicted"/>